<feature type="domain" description="Metallo-beta-lactamase" evidence="1">
    <location>
        <begin position="94"/>
        <end position="172"/>
    </location>
</feature>
<dbReference type="CDD" id="cd07713">
    <property type="entry name" value="DHPS-like_MBL-fold"/>
    <property type="match status" value="1"/>
</dbReference>
<name>A0ABR3F7A7_9AGAR</name>
<dbReference type="Pfam" id="PF00753">
    <property type="entry name" value="Lactamase_B"/>
    <property type="match status" value="1"/>
</dbReference>
<dbReference type="Gene3D" id="3.60.15.10">
    <property type="entry name" value="Ribonuclease Z/Hydroxyacylglutathione hydrolase-like"/>
    <property type="match status" value="1"/>
</dbReference>
<organism evidence="2 3">
    <name type="scientific">Marasmius crinis-equi</name>
    <dbReference type="NCBI Taxonomy" id="585013"/>
    <lineage>
        <taxon>Eukaryota</taxon>
        <taxon>Fungi</taxon>
        <taxon>Dikarya</taxon>
        <taxon>Basidiomycota</taxon>
        <taxon>Agaricomycotina</taxon>
        <taxon>Agaricomycetes</taxon>
        <taxon>Agaricomycetidae</taxon>
        <taxon>Agaricales</taxon>
        <taxon>Marasmiineae</taxon>
        <taxon>Marasmiaceae</taxon>
        <taxon>Marasmius</taxon>
    </lineage>
</organism>
<dbReference type="InterPro" id="IPR052926">
    <property type="entry name" value="Metallo-beta-lactamase_dom"/>
</dbReference>
<evidence type="ECO:0000259" key="1">
    <source>
        <dbReference type="Pfam" id="PF00753"/>
    </source>
</evidence>
<sequence length="376" mass="40976">MSPTLKKVDKLTITFLVDNSIEWFTKLPEGFSMEIHTHLKEKHLPIDELTGVPILEFNDFCCDYALDLTNLPTGAHGFSALIETSTSDEPDIKHHTLFDTGPDSTSLVHNLTSMQIPASNITRVITSHWHSDHTGGLLSFLQYRKDKDSTQGKARECVIDVHPDRPIARGIAPGPTFTKVIARLREDPSFEAMEALGARVEKHAEGHGVAGGTVWVSGEIPRVTDFEAEGLKGGMRWKGKEAGWVAEPHIMDERYAVIDVAGKGLVVFSACSHAGIINVVKSLVDTFSRPVYMIIGGLHLAGVDMAPRVQPTVEFLSKTLRPSPTYVLPMHCTGFPAKAALEKELGEGCVPAGVGIKVEVVGDREHDARLGAATYK</sequence>
<evidence type="ECO:0000313" key="3">
    <source>
        <dbReference type="Proteomes" id="UP001465976"/>
    </source>
</evidence>
<evidence type="ECO:0000313" key="2">
    <source>
        <dbReference type="EMBL" id="KAL0571155.1"/>
    </source>
</evidence>
<dbReference type="InterPro" id="IPR041712">
    <property type="entry name" value="DHPS-like_MBL-fold"/>
</dbReference>
<accession>A0ABR3F7A7</accession>
<dbReference type="SUPFAM" id="SSF56281">
    <property type="entry name" value="Metallo-hydrolase/oxidoreductase"/>
    <property type="match status" value="1"/>
</dbReference>
<keyword evidence="3" id="KW-1185">Reference proteome</keyword>
<dbReference type="PANTHER" id="PTHR13754:SF13">
    <property type="entry name" value="METALLO-BETA-LACTAMASE SUPERFAMILY PROTEIN (AFU_ORTHOLOGUE AFUA_3G07630)"/>
    <property type="match status" value="1"/>
</dbReference>
<comment type="caution">
    <text evidence="2">The sequence shown here is derived from an EMBL/GenBank/DDBJ whole genome shotgun (WGS) entry which is preliminary data.</text>
</comment>
<dbReference type="InterPro" id="IPR036866">
    <property type="entry name" value="RibonucZ/Hydroxyglut_hydro"/>
</dbReference>
<dbReference type="EMBL" id="JBAHYK010000813">
    <property type="protein sequence ID" value="KAL0571155.1"/>
    <property type="molecule type" value="Genomic_DNA"/>
</dbReference>
<dbReference type="PANTHER" id="PTHR13754">
    <property type="entry name" value="METALLO-BETA-LACTAMASE SUPERFAMILY PROTEIN"/>
    <property type="match status" value="1"/>
</dbReference>
<protein>
    <recommendedName>
        <fullName evidence="1">Metallo-beta-lactamase domain-containing protein</fullName>
    </recommendedName>
</protein>
<dbReference type="InterPro" id="IPR001279">
    <property type="entry name" value="Metallo-B-lactamas"/>
</dbReference>
<proteinExistence type="predicted"/>
<dbReference type="Proteomes" id="UP001465976">
    <property type="component" value="Unassembled WGS sequence"/>
</dbReference>
<gene>
    <name evidence="2" type="ORF">V5O48_010810</name>
</gene>
<reference evidence="2 3" key="1">
    <citation type="submission" date="2024-02" db="EMBL/GenBank/DDBJ databases">
        <title>A draft genome for the cacao thread blight pathogen Marasmius crinis-equi.</title>
        <authorList>
            <person name="Cohen S.P."/>
            <person name="Baruah I.K."/>
            <person name="Amoako-Attah I."/>
            <person name="Bukari Y."/>
            <person name="Meinhardt L.W."/>
            <person name="Bailey B.A."/>
        </authorList>
    </citation>
    <scope>NUCLEOTIDE SEQUENCE [LARGE SCALE GENOMIC DNA]</scope>
    <source>
        <strain evidence="2 3">GH-76</strain>
    </source>
</reference>